<dbReference type="SMART" id="SM00387">
    <property type="entry name" value="HATPase_c"/>
    <property type="match status" value="1"/>
</dbReference>
<dbReference type="EC" id="2.7.13.3" evidence="2"/>
<dbReference type="Pfam" id="PF00072">
    <property type="entry name" value="Response_reg"/>
    <property type="match status" value="1"/>
</dbReference>
<keyword evidence="7" id="KW-0808">Transferase</keyword>
<evidence type="ECO:0000256" key="3">
    <source>
        <dbReference type="ARBA" id="ARBA00022553"/>
    </source>
</evidence>
<dbReference type="GO" id="GO:0000155">
    <property type="term" value="F:phosphorelay sensor kinase activity"/>
    <property type="evidence" value="ECO:0007669"/>
    <property type="project" value="InterPro"/>
</dbReference>
<evidence type="ECO:0000256" key="1">
    <source>
        <dbReference type="ARBA" id="ARBA00000085"/>
    </source>
</evidence>
<feature type="domain" description="Histidine kinase" evidence="5">
    <location>
        <begin position="171"/>
        <end position="396"/>
    </location>
</feature>
<dbReference type="InterPro" id="IPR003594">
    <property type="entry name" value="HATPase_dom"/>
</dbReference>
<dbReference type="RefSeq" id="WP_184193802.1">
    <property type="nucleotide sequence ID" value="NZ_BMOX01000103.1"/>
</dbReference>
<comment type="caution">
    <text evidence="7">The sequence shown here is derived from an EMBL/GenBank/DDBJ whole genome shotgun (WGS) entry which is preliminary data.</text>
</comment>
<dbReference type="InterPro" id="IPR003661">
    <property type="entry name" value="HisK_dim/P_dom"/>
</dbReference>
<dbReference type="SUPFAM" id="SSF55874">
    <property type="entry name" value="ATPase domain of HSP90 chaperone/DNA topoisomerase II/histidine kinase"/>
    <property type="match status" value="1"/>
</dbReference>
<dbReference type="Gene3D" id="3.30.565.10">
    <property type="entry name" value="Histidine kinase-like ATPase, C-terminal domain"/>
    <property type="match status" value="1"/>
</dbReference>
<dbReference type="InterPro" id="IPR001789">
    <property type="entry name" value="Sig_transdc_resp-reg_receiver"/>
</dbReference>
<dbReference type="CDD" id="cd00156">
    <property type="entry name" value="REC"/>
    <property type="match status" value="1"/>
</dbReference>
<dbReference type="CDD" id="cd00082">
    <property type="entry name" value="HisKA"/>
    <property type="match status" value="1"/>
</dbReference>
<dbReference type="Pfam" id="PF00512">
    <property type="entry name" value="HisKA"/>
    <property type="match status" value="1"/>
</dbReference>
<evidence type="ECO:0000256" key="2">
    <source>
        <dbReference type="ARBA" id="ARBA00012438"/>
    </source>
</evidence>
<keyword evidence="3 4" id="KW-0597">Phosphoprotein</keyword>
<dbReference type="PANTHER" id="PTHR43065">
    <property type="entry name" value="SENSOR HISTIDINE KINASE"/>
    <property type="match status" value="1"/>
</dbReference>
<dbReference type="SMART" id="SM00448">
    <property type="entry name" value="REC"/>
    <property type="match status" value="1"/>
</dbReference>
<sequence length="537" mass="56569">MRATPGPSSATAELMDENAFLPGSVSFGWPAPYAEGLLNPWVGQLMKGLPLAVAVLNEKGRIIGGNDALSATIGPDAVRGTDPADLVVPEDRELLSDTIKQVIRNLAGTCDVRVAFLDRPDERQIVTVAPVPPGMGVAAMMATRDVREQRRLEKQVQAATRMQAVGQLAGGIAHDFNNLLTAVLALSEQMMERNSVHSLDHEAAAEIRRNGKRAAALVAQLLAFARRQPQRPQLLDLSELLQGLTPLLMQLVGKGVRLEIVDAGLKSTVRADPGQIEQVIVNLAVNARDAMEGQGEIEIALADVPAAKVDGLGYPIMPAIDHVMIEVRDTGSGIPAAIAGKIFEPFFTTKKLGEGTGLGLSTVYGIVKQSGGFIFTRPRPRPSGGTAFSVYLPASAQVAAPVPPPETVIAPPSLTGKRLLLVEDEEGVRQVLSRGLRARGLLVRAVGDAATALEALASGDAFDALLSDVMMPGIDGVELAARVRAARPKMAVLLMSGFAEPPLHRAAETAGIGFIAKPFSLAELMQALSDELTASVG</sequence>
<dbReference type="Gene3D" id="1.10.287.130">
    <property type="match status" value="1"/>
</dbReference>
<evidence type="ECO:0000259" key="6">
    <source>
        <dbReference type="PROSITE" id="PS50110"/>
    </source>
</evidence>
<dbReference type="InterPro" id="IPR011006">
    <property type="entry name" value="CheY-like_superfamily"/>
</dbReference>
<dbReference type="PANTHER" id="PTHR43065:SF42">
    <property type="entry name" value="TWO-COMPONENT SENSOR PPRA"/>
    <property type="match status" value="1"/>
</dbReference>
<dbReference type="SUPFAM" id="SSF52172">
    <property type="entry name" value="CheY-like"/>
    <property type="match status" value="1"/>
</dbReference>
<gene>
    <name evidence="7" type="ORF">FHS79_000138</name>
</gene>
<evidence type="ECO:0000259" key="5">
    <source>
        <dbReference type="PROSITE" id="PS50109"/>
    </source>
</evidence>
<dbReference type="InterPro" id="IPR004358">
    <property type="entry name" value="Sig_transdc_His_kin-like_C"/>
</dbReference>
<comment type="catalytic activity">
    <reaction evidence="1">
        <text>ATP + protein L-histidine = ADP + protein N-phospho-L-histidine.</text>
        <dbReference type="EC" id="2.7.13.3"/>
    </reaction>
</comment>
<dbReference type="AlphaFoldDB" id="A0A841KZZ0"/>
<dbReference type="Gene3D" id="3.40.50.2300">
    <property type="match status" value="1"/>
</dbReference>
<dbReference type="PRINTS" id="PR00344">
    <property type="entry name" value="BCTRLSENSOR"/>
</dbReference>
<dbReference type="PROSITE" id="PS50109">
    <property type="entry name" value="HIS_KIN"/>
    <property type="match status" value="1"/>
</dbReference>
<dbReference type="InterPro" id="IPR036097">
    <property type="entry name" value="HisK_dim/P_sf"/>
</dbReference>
<keyword evidence="8" id="KW-1185">Reference proteome</keyword>
<dbReference type="SMART" id="SM00388">
    <property type="entry name" value="HisKA"/>
    <property type="match status" value="1"/>
</dbReference>
<dbReference type="InterPro" id="IPR013656">
    <property type="entry name" value="PAS_4"/>
</dbReference>
<dbReference type="Pfam" id="PF08448">
    <property type="entry name" value="PAS_4"/>
    <property type="match status" value="1"/>
</dbReference>
<dbReference type="CDD" id="cd00130">
    <property type="entry name" value="PAS"/>
    <property type="match status" value="1"/>
</dbReference>
<dbReference type="EMBL" id="JACIIV010000001">
    <property type="protein sequence ID" value="MBB6225987.1"/>
    <property type="molecule type" value="Genomic_DNA"/>
</dbReference>
<accession>A0A841KZZ0</accession>
<dbReference type="Proteomes" id="UP000538147">
    <property type="component" value="Unassembled WGS sequence"/>
</dbReference>
<dbReference type="InterPro" id="IPR036890">
    <property type="entry name" value="HATPase_C_sf"/>
</dbReference>
<organism evidence="7 8">
    <name type="scientific">Polymorphobacter multimanifer</name>
    <dbReference type="NCBI Taxonomy" id="1070431"/>
    <lineage>
        <taxon>Bacteria</taxon>
        <taxon>Pseudomonadati</taxon>
        <taxon>Pseudomonadota</taxon>
        <taxon>Alphaproteobacteria</taxon>
        <taxon>Sphingomonadales</taxon>
        <taxon>Sphingosinicellaceae</taxon>
        <taxon>Polymorphobacter</taxon>
    </lineage>
</organism>
<keyword evidence="7" id="KW-0418">Kinase</keyword>
<dbReference type="Pfam" id="PF02518">
    <property type="entry name" value="HATPase_c"/>
    <property type="match status" value="1"/>
</dbReference>
<dbReference type="PROSITE" id="PS50110">
    <property type="entry name" value="RESPONSE_REGULATORY"/>
    <property type="match status" value="1"/>
</dbReference>
<proteinExistence type="predicted"/>
<dbReference type="InterPro" id="IPR000014">
    <property type="entry name" value="PAS"/>
</dbReference>
<evidence type="ECO:0000313" key="8">
    <source>
        <dbReference type="Proteomes" id="UP000538147"/>
    </source>
</evidence>
<reference evidence="7 8" key="1">
    <citation type="submission" date="2020-08" db="EMBL/GenBank/DDBJ databases">
        <title>Genomic Encyclopedia of Type Strains, Phase IV (KMG-IV): sequencing the most valuable type-strain genomes for metagenomic binning, comparative biology and taxonomic classification.</title>
        <authorList>
            <person name="Goeker M."/>
        </authorList>
    </citation>
    <scope>NUCLEOTIDE SEQUENCE [LARGE SCALE GENOMIC DNA]</scope>
    <source>
        <strain evidence="7 8">DSM 102189</strain>
    </source>
</reference>
<dbReference type="Gene3D" id="3.30.450.20">
    <property type="entry name" value="PAS domain"/>
    <property type="match status" value="1"/>
</dbReference>
<feature type="domain" description="Response regulatory" evidence="6">
    <location>
        <begin position="418"/>
        <end position="532"/>
    </location>
</feature>
<name>A0A841KZZ0_9SPHN</name>
<dbReference type="SUPFAM" id="SSF55785">
    <property type="entry name" value="PYP-like sensor domain (PAS domain)"/>
    <property type="match status" value="1"/>
</dbReference>
<dbReference type="InterPro" id="IPR035965">
    <property type="entry name" value="PAS-like_dom_sf"/>
</dbReference>
<evidence type="ECO:0000256" key="4">
    <source>
        <dbReference type="PROSITE-ProRule" id="PRU00169"/>
    </source>
</evidence>
<dbReference type="InterPro" id="IPR005467">
    <property type="entry name" value="His_kinase_dom"/>
</dbReference>
<feature type="modified residue" description="4-aspartylphosphate" evidence="4">
    <location>
        <position position="468"/>
    </location>
</feature>
<protein>
    <recommendedName>
        <fullName evidence="2">histidine kinase</fullName>
        <ecNumber evidence="2">2.7.13.3</ecNumber>
    </recommendedName>
</protein>
<dbReference type="SUPFAM" id="SSF47384">
    <property type="entry name" value="Homodimeric domain of signal transducing histidine kinase"/>
    <property type="match status" value="1"/>
</dbReference>
<evidence type="ECO:0000313" key="7">
    <source>
        <dbReference type="EMBL" id="MBB6225987.1"/>
    </source>
</evidence>